<protein>
    <submittedName>
        <fullName evidence="3">Serine hydrolase</fullName>
    </submittedName>
</protein>
<name>A0ABU3Y270_9SPHN</name>
<proteinExistence type="predicted"/>
<gene>
    <name evidence="3" type="ORF">RZN05_00600</name>
</gene>
<dbReference type="Pfam" id="PF13354">
    <property type="entry name" value="Beta-lactamase2"/>
    <property type="match status" value="1"/>
</dbReference>
<dbReference type="RefSeq" id="WP_317224685.1">
    <property type="nucleotide sequence ID" value="NZ_JAWJEJ010000001.1"/>
</dbReference>
<comment type="caution">
    <text evidence="3">The sequence shown here is derived from an EMBL/GenBank/DDBJ whole genome shotgun (WGS) entry which is preliminary data.</text>
</comment>
<evidence type="ECO:0000259" key="2">
    <source>
        <dbReference type="Pfam" id="PF13354"/>
    </source>
</evidence>
<keyword evidence="3" id="KW-0378">Hydrolase</keyword>
<keyword evidence="4" id="KW-1185">Reference proteome</keyword>
<dbReference type="InterPro" id="IPR045155">
    <property type="entry name" value="Beta-lactam_cat"/>
</dbReference>
<organism evidence="3 4">
    <name type="scientific">Sphingomonas agrestis</name>
    <dbReference type="NCBI Taxonomy" id="3080540"/>
    <lineage>
        <taxon>Bacteria</taxon>
        <taxon>Pseudomonadati</taxon>
        <taxon>Pseudomonadota</taxon>
        <taxon>Alphaproteobacteria</taxon>
        <taxon>Sphingomonadales</taxon>
        <taxon>Sphingomonadaceae</taxon>
        <taxon>Sphingomonas</taxon>
    </lineage>
</organism>
<dbReference type="PANTHER" id="PTHR35333:SF5">
    <property type="entry name" value="CONSERVED LIPOPROTEIN LPQF-RELATED"/>
    <property type="match status" value="1"/>
</dbReference>
<comment type="catalytic activity">
    <reaction evidence="1">
        <text>a beta-lactam + H2O = a substituted beta-amino acid</text>
        <dbReference type="Rhea" id="RHEA:20401"/>
        <dbReference type="ChEBI" id="CHEBI:15377"/>
        <dbReference type="ChEBI" id="CHEBI:35627"/>
        <dbReference type="ChEBI" id="CHEBI:140347"/>
        <dbReference type="EC" id="3.5.2.6"/>
    </reaction>
</comment>
<dbReference type="Proteomes" id="UP001273531">
    <property type="component" value="Unassembled WGS sequence"/>
</dbReference>
<dbReference type="Gene3D" id="3.40.710.10">
    <property type="entry name" value="DD-peptidase/beta-lactamase superfamily"/>
    <property type="match status" value="1"/>
</dbReference>
<accession>A0ABU3Y270</accession>
<evidence type="ECO:0000313" key="3">
    <source>
        <dbReference type="EMBL" id="MDV3455465.1"/>
    </source>
</evidence>
<sequence>MAQTPAPPPAAAPAANPALDARIAELPALLRGEGNYDQYFAAGFRAQVSKEQFDALSRQFLASYGALKSVSRTRARSPWLAEIRIDYANGSGAATIEVDPATPHLVTGLRITGLTGNEESIETVAERLAGLHGVTGFALAKLGSGAPELIASRQPDRPFAIGSAFKLVILAELVRATNSGERTWDDLVTLDGSQLPGGGYFLKPKGTTVTLRELATQMISVSDNSATDILLHTLGREKIEAMLPLVGVKDPARNRPFLGTLEAFKLKGIAANDLAGRYLAADEAGRRSMLAGEVAGLPALLIRPTLFRDGKPVRIEELEWFLSPADLVRIMDWLRRNSECPRGAELRTVLSKNPGIAPPVAGKWQWVGYKGGSEPGVMNMTLLLQAKGGDWYAATASWNDPARALEEPRFIALVSRLAELAAP</sequence>
<reference evidence="3 4" key="1">
    <citation type="submission" date="2023-10" db="EMBL/GenBank/DDBJ databases">
        <title>Sphingomonas sp. HF-S4 16S ribosomal RNA gene Genome sequencing and assembly.</title>
        <authorList>
            <person name="Lee H."/>
        </authorList>
    </citation>
    <scope>NUCLEOTIDE SEQUENCE [LARGE SCALE GENOMIC DNA]</scope>
    <source>
        <strain evidence="3 4">HF-S4</strain>
    </source>
</reference>
<dbReference type="InterPro" id="IPR000871">
    <property type="entry name" value="Beta-lactam_class-A"/>
</dbReference>
<dbReference type="GO" id="GO:0016787">
    <property type="term" value="F:hydrolase activity"/>
    <property type="evidence" value="ECO:0007669"/>
    <property type="project" value="UniProtKB-KW"/>
</dbReference>
<evidence type="ECO:0000313" key="4">
    <source>
        <dbReference type="Proteomes" id="UP001273531"/>
    </source>
</evidence>
<dbReference type="PANTHER" id="PTHR35333">
    <property type="entry name" value="BETA-LACTAMASE"/>
    <property type="match status" value="1"/>
</dbReference>
<feature type="domain" description="Beta-lactamase class A catalytic" evidence="2">
    <location>
        <begin position="146"/>
        <end position="334"/>
    </location>
</feature>
<dbReference type="InterPro" id="IPR012338">
    <property type="entry name" value="Beta-lactam/transpept-like"/>
</dbReference>
<dbReference type="EMBL" id="JAWJEJ010000001">
    <property type="protein sequence ID" value="MDV3455465.1"/>
    <property type="molecule type" value="Genomic_DNA"/>
</dbReference>
<dbReference type="SUPFAM" id="SSF56601">
    <property type="entry name" value="beta-lactamase/transpeptidase-like"/>
    <property type="match status" value="1"/>
</dbReference>
<evidence type="ECO:0000256" key="1">
    <source>
        <dbReference type="ARBA" id="ARBA00001526"/>
    </source>
</evidence>